<organism evidence="3 4">
    <name type="scientific">Aspergillus pseudoustus</name>
    <dbReference type="NCBI Taxonomy" id="1810923"/>
    <lineage>
        <taxon>Eukaryota</taxon>
        <taxon>Fungi</taxon>
        <taxon>Dikarya</taxon>
        <taxon>Ascomycota</taxon>
        <taxon>Pezizomycotina</taxon>
        <taxon>Eurotiomycetes</taxon>
        <taxon>Eurotiomycetidae</taxon>
        <taxon>Eurotiales</taxon>
        <taxon>Aspergillaceae</taxon>
        <taxon>Aspergillus</taxon>
        <taxon>Aspergillus subgen. Nidulantes</taxon>
    </lineage>
</organism>
<gene>
    <name evidence="3" type="ORF">BJY01DRAFT_232429</name>
</gene>
<dbReference type="Gene3D" id="3.90.1150.10">
    <property type="entry name" value="Aspartate Aminotransferase, domain 1"/>
    <property type="match status" value="1"/>
</dbReference>
<evidence type="ECO:0000259" key="2">
    <source>
        <dbReference type="PROSITE" id="PS50112"/>
    </source>
</evidence>
<sequence>MASVEKANCVEAAVIEYRLSHRGTCNFAYRDVWGPRERSMANPWSSDNPDGTVILHLAENSLLHEEMGVFIKTQINVLPTDHLTYSTGPRDSRRLRRAAAAFLSEEFQSQSQVTADDLFITSGIASAIDAVAWAVCNEGVGILVPRPFYNGFQFDTLNRSNARLVGIAYEGIQGYSGLDDLFHPEVNSRALEAAYRKATKEGISPKETLIVFAGFRGRHSLHFISDEIYALSVFSNPAIQTPIPFISTLALGLDDPIDPTLHHVLHGASKVFCGNGLGIVYTKNQGMIGAMPSIRQRMHAFMRKKTRLMEENLRIATSFFRERGIPYYETNSSLFIWIDLRHLFISGTRSKTLPSNKSDADYTTLQNISSESQASIYQESETRITDACAKNGVMIAPGSGDMPEEYGWFRITFTVPKEMLMEGLKRFWRALEEV</sequence>
<dbReference type="PANTHER" id="PTHR43795">
    <property type="entry name" value="BIFUNCTIONAL ASPARTATE AMINOTRANSFERASE AND GLUTAMATE/ASPARTATE-PREPHENATE AMINOTRANSFERASE-RELATED"/>
    <property type="match status" value="1"/>
</dbReference>
<dbReference type="PROSITE" id="PS50112">
    <property type="entry name" value="PAS"/>
    <property type="match status" value="1"/>
</dbReference>
<dbReference type="PANTHER" id="PTHR43795:SF39">
    <property type="entry name" value="AMINOTRANSFERASE CLASS I_CLASSII DOMAIN-CONTAINING PROTEIN"/>
    <property type="match status" value="1"/>
</dbReference>
<dbReference type="InterPro" id="IPR015421">
    <property type="entry name" value="PyrdxlP-dep_Trfase_major"/>
</dbReference>
<dbReference type="InterPro" id="IPR004839">
    <property type="entry name" value="Aminotransferase_I/II_large"/>
</dbReference>
<evidence type="ECO:0000256" key="1">
    <source>
        <dbReference type="ARBA" id="ARBA00022898"/>
    </source>
</evidence>
<dbReference type="InterPro" id="IPR000014">
    <property type="entry name" value="PAS"/>
</dbReference>
<proteinExistence type="predicted"/>
<dbReference type="Proteomes" id="UP001610446">
    <property type="component" value="Unassembled WGS sequence"/>
</dbReference>
<dbReference type="InterPro" id="IPR015424">
    <property type="entry name" value="PyrdxlP-dep_Trfase"/>
</dbReference>
<keyword evidence="3" id="KW-0808">Transferase</keyword>
<name>A0ABR4KKX3_9EURO</name>
<comment type="caution">
    <text evidence="3">The sequence shown here is derived from an EMBL/GenBank/DDBJ whole genome shotgun (WGS) entry which is preliminary data.</text>
</comment>
<feature type="domain" description="PAS" evidence="2">
    <location>
        <begin position="158"/>
        <end position="202"/>
    </location>
</feature>
<protein>
    <submittedName>
        <fullName evidence="3">PLP-dependent transferase</fullName>
    </submittedName>
</protein>
<evidence type="ECO:0000313" key="3">
    <source>
        <dbReference type="EMBL" id="KAL2852938.1"/>
    </source>
</evidence>
<reference evidence="3 4" key="1">
    <citation type="submission" date="2024-07" db="EMBL/GenBank/DDBJ databases">
        <title>Section-level genome sequencing and comparative genomics of Aspergillus sections Usti and Cavernicolus.</title>
        <authorList>
            <consortium name="Lawrence Berkeley National Laboratory"/>
            <person name="Nybo J.L."/>
            <person name="Vesth T.C."/>
            <person name="Theobald S."/>
            <person name="Frisvad J.C."/>
            <person name="Larsen T.O."/>
            <person name="Kjaerboelling I."/>
            <person name="Rothschild-Mancinelli K."/>
            <person name="Lyhne E.K."/>
            <person name="Kogle M.E."/>
            <person name="Barry K."/>
            <person name="Clum A."/>
            <person name="Na H."/>
            <person name="Ledsgaard L."/>
            <person name="Lin J."/>
            <person name="Lipzen A."/>
            <person name="Kuo A."/>
            <person name="Riley R."/>
            <person name="Mondo S."/>
            <person name="Labutti K."/>
            <person name="Haridas S."/>
            <person name="Pangalinan J."/>
            <person name="Salamov A.A."/>
            <person name="Simmons B.A."/>
            <person name="Magnuson J.K."/>
            <person name="Chen J."/>
            <person name="Drula E."/>
            <person name="Henrissat B."/>
            <person name="Wiebenga A."/>
            <person name="Lubbers R.J."/>
            <person name="Gomes A.C."/>
            <person name="Makela M.R."/>
            <person name="Stajich J."/>
            <person name="Grigoriev I.V."/>
            <person name="Mortensen U.H."/>
            <person name="De Vries R.P."/>
            <person name="Baker S.E."/>
            <person name="Andersen M.R."/>
        </authorList>
    </citation>
    <scope>NUCLEOTIDE SEQUENCE [LARGE SCALE GENOMIC DNA]</scope>
    <source>
        <strain evidence="3 4">CBS 123904</strain>
    </source>
</reference>
<accession>A0ABR4KKX3</accession>
<dbReference type="Gene3D" id="3.40.640.10">
    <property type="entry name" value="Type I PLP-dependent aspartate aminotransferase-like (Major domain)"/>
    <property type="match status" value="1"/>
</dbReference>
<keyword evidence="1" id="KW-0663">Pyridoxal phosphate</keyword>
<keyword evidence="4" id="KW-1185">Reference proteome</keyword>
<evidence type="ECO:0000313" key="4">
    <source>
        <dbReference type="Proteomes" id="UP001610446"/>
    </source>
</evidence>
<dbReference type="SUPFAM" id="SSF53383">
    <property type="entry name" value="PLP-dependent transferases"/>
    <property type="match status" value="1"/>
</dbReference>
<dbReference type="Pfam" id="PF00155">
    <property type="entry name" value="Aminotran_1_2"/>
    <property type="match status" value="1"/>
</dbReference>
<dbReference type="InterPro" id="IPR050478">
    <property type="entry name" value="Ethylene_sulfur-biosynth"/>
</dbReference>
<dbReference type="EMBL" id="JBFXLU010000022">
    <property type="protein sequence ID" value="KAL2852938.1"/>
    <property type="molecule type" value="Genomic_DNA"/>
</dbReference>
<dbReference type="GO" id="GO:0016740">
    <property type="term" value="F:transferase activity"/>
    <property type="evidence" value="ECO:0007669"/>
    <property type="project" value="UniProtKB-KW"/>
</dbReference>
<dbReference type="InterPro" id="IPR015422">
    <property type="entry name" value="PyrdxlP-dep_Trfase_small"/>
</dbReference>